<dbReference type="SMART" id="SM00448">
    <property type="entry name" value="REC"/>
    <property type="match status" value="1"/>
</dbReference>
<name>A0ABV8DZN9_9NOCA</name>
<keyword evidence="1 6" id="KW-0597">Phosphoprotein</keyword>
<evidence type="ECO:0000256" key="4">
    <source>
        <dbReference type="ARBA" id="ARBA00023125"/>
    </source>
</evidence>
<evidence type="ECO:0000313" key="10">
    <source>
        <dbReference type="Proteomes" id="UP001595696"/>
    </source>
</evidence>
<dbReference type="RefSeq" id="WP_378614918.1">
    <property type="nucleotide sequence ID" value="NZ_JBHSAX010000019.1"/>
</dbReference>
<dbReference type="PROSITE" id="PS50110">
    <property type="entry name" value="RESPONSE_REGULATORY"/>
    <property type="match status" value="1"/>
</dbReference>
<accession>A0ABV8DZN9</accession>
<dbReference type="InterPro" id="IPR011006">
    <property type="entry name" value="CheY-like_superfamily"/>
</dbReference>
<organism evidence="9 10">
    <name type="scientific">Nocardia jiangsuensis</name>
    <dbReference type="NCBI Taxonomy" id="1691563"/>
    <lineage>
        <taxon>Bacteria</taxon>
        <taxon>Bacillati</taxon>
        <taxon>Actinomycetota</taxon>
        <taxon>Actinomycetes</taxon>
        <taxon>Mycobacteriales</taxon>
        <taxon>Nocardiaceae</taxon>
        <taxon>Nocardia</taxon>
    </lineage>
</organism>
<dbReference type="SUPFAM" id="SSF52172">
    <property type="entry name" value="CheY-like"/>
    <property type="match status" value="1"/>
</dbReference>
<gene>
    <name evidence="9" type="ORF">ACFO0B_24550</name>
</gene>
<evidence type="ECO:0000256" key="6">
    <source>
        <dbReference type="PROSITE-ProRule" id="PRU00169"/>
    </source>
</evidence>
<evidence type="ECO:0000256" key="7">
    <source>
        <dbReference type="SAM" id="MobiDB-lite"/>
    </source>
</evidence>
<keyword evidence="2" id="KW-0902">Two-component regulatory system</keyword>
<dbReference type="EMBL" id="JBHSAX010000019">
    <property type="protein sequence ID" value="MFC3965169.1"/>
    <property type="molecule type" value="Genomic_DNA"/>
</dbReference>
<evidence type="ECO:0000313" key="9">
    <source>
        <dbReference type="EMBL" id="MFC3965169.1"/>
    </source>
</evidence>
<dbReference type="Proteomes" id="UP001595696">
    <property type="component" value="Unassembled WGS sequence"/>
</dbReference>
<comment type="caution">
    <text evidence="9">The sequence shown here is derived from an EMBL/GenBank/DDBJ whole genome shotgun (WGS) entry which is preliminary data.</text>
</comment>
<protein>
    <submittedName>
        <fullName evidence="9">Response regulator</fullName>
    </submittedName>
</protein>
<dbReference type="InterPro" id="IPR001789">
    <property type="entry name" value="Sig_transdc_resp-reg_receiver"/>
</dbReference>
<dbReference type="Gene3D" id="3.40.50.2300">
    <property type="match status" value="1"/>
</dbReference>
<dbReference type="PANTHER" id="PTHR48111">
    <property type="entry name" value="REGULATOR OF RPOS"/>
    <property type="match status" value="1"/>
</dbReference>
<keyword evidence="5" id="KW-0804">Transcription</keyword>
<keyword evidence="10" id="KW-1185">Reference proteome</keyword>
<proteinExistence type="predicted"/>
<feature type="domain" description="Response regulatory" evidence="8">
    <location>
        <begin position="29"/>
        <end position="142"/>
    </location>
</feature>
<keyword evidence="4" id="KW-0238">DNA-binding</keyword>
<evidence type="ECO:0000259" key="8">
    <source>
        <dbReference type="PROSITE" id="PS50110"/>
    </source>
</evidence>
<keyword evidence="3" id="KW-0805">Transcription regulation</keyword>
<dbReference type="InterPro" id="IPR039420">
    <property type="entry name" value="WalR-like"/>
</dbReference>
<feature type="modified residue" description="4-aspartylphosphate" evidence="6">
    <location>
        <position position="78"/>
    </location>
</feature>
<evidence type="ECO:0000256" key="3">
    <source>
        <dbReference type="ARBA" id="ARBA00023015"/>
    </source>
</evidence>
<evidence type="ECO:0000256" key="5">
    <source>
        <dbReference type="ARBA" id="ARBA00023163"/>
    </source>
</evidence>
<dbReference type="PANTHER" id="PTHR48111:SF1">
    <property type="entry name" value="TWO-COMPONENT RESPONSE REGULATOR ORR33"/>
    <property type="match status" value="1"/>
</dbReference>
<evidence type="ECO:0000256" key="1">
    <source>
        <dbReference type="ARBA" id="ARBA00022553"/>
    </source>
</evidence>
<evidence type="ECO:0000256" key="2">
    <source>
        <dbReference type="ARBA" id="ARBA00023012"/>
    </source>
</evidence>
<sequence>MGQKPRPTTAPPGRARPVCLRDYWASPARVLLVEDDPATAEMISIVLAGQSLIVDHLAAGAQAAAYAQRHRPGLILLDLMLTDLHGVAVCRALRAVCATPIVIVSASREEPVIAAAMAAGAHGYLPKPFAVHDLLAHVDTHLPPTSAPLPITLPGPQSAASSPVGAVTAGQRAVR</sequence>
<reference evidence="10" key="1">
    <citation type="journal article" date="2019" name="Int. J. Syst. Evol. Microbiol.">
        <title>The Global Catalogue of Microorganisms (GCM) 10K type strain sequencing project: providing services to taxonomists for standard genome sequencing and annotation.</title>
        <authorList>
            <consortium name="The Broad Institute Genomics Platform"/>
            <consortium name="The Broad Institute Genome Sequencing Center for Infectious Disease"/>
            <person name="Wu L."/>
            <person name="Ma J."/>
        </authorList>
    </citation>
    <scope>NUCLEOTIDE SEQUENCE [LARGE SCALE GENOMIC DNA]</scope>
    <source>
        <strain evidence="10">CGMCC 4.7330</strain>
    </source>
</reference>
<dbReference type="Pfam" id="PF00072">
    <property type="entry name" value="Response_reg"/>
    <property type="match status" value="1"/>
</dbReference>
<feature type="region of interest" description="Disordered" evidence="7">
    <location>
        <begin position="154"/>
        <end position="175"/>
    </location>
</feature>